<keyword evidence="1" id="KW-0433">Leucine-rich repeat</keyword>
<dbReference type="EMBL" id="CAJNOG010000654">
    <property type="protein sequence ID" value="CAF1327902.1"/>
    <property type="molecule type" value="Genomic_DNA"/>
</dbReference>
<evidence type="ECO:0000256" key="3">
    <source>
        <dbReference type="SAM" id="SignalP"/>
    </source>
</evidence>
<comment type="caution">
    <text evidence="6">The sequence shown here is derived from an EMBL/GenBank/DDBJ whole genome shotgun (WGS) entry which is preliminary data.</text>
</comment>
<dbReference type="SMART" id="SM00369">
    <property type="entry name" value="LRR_TYP"/>
    <property type="match status" value="6"/>
</dbReference>
<dbReference type="InterPro" id="IPR001611">
    <property type="entry name" value="Leu-rich_rpt"/>
</dbReference>
<dbReference type="InterPro" id="IPR032675">
    <property type="entry name" value="LRR_dom_sf"/>
</dbReference>
<feature type="chain" id="PRO_5036236335" description="Disease resistance R13L4/SHOC-2-like LRR domain-containing protein" evidence="3">
    <location>
        <begin position="21"/>
        <end position="613"/>
    </location>
</feature>
<dbReference type="Proteomes" id="UP000663844">
    <property type="component" value="Unassembled WGS sequence"/>
</dbReference>
<dbReference type="EMBL" id="CAJOAZ010006643">
    <property type="protein sequence ID" value="CAF4140651.1"/>
    <property type="molecule type" value="Genomic_DNA"/>
</dbReference>
<keyword evidence="2" id="KW-0677">Repeat</keyword>
<dbReference type="InterPro" id="IPR003591">
    <property type="entry name" value="Leu-rich_rpt_typical-subtyp"/>
</dbReference>
<gene>
    <name evidence="5" type="ORF">JYZ213_LOCUS33777</name>
    <name evidence="6" type="ORF">OXD698_LOCUS37521</name>
</gene>
<dbReference type="GO" id="GO:0005737">
    <property type="term" value="C:cytoplasm"/>
    <property type="evidence" value="ECO:0007669"/>
    <property type="project" value="TreeGrafter"/>
</dbReference>
<dbReference type="SMART" id="SM00364">
    <property type="entry name" value="LRR_BAC"/>
    <property type="match status" value="5"/>
</dbReference>
<organism evidence="6 7">
    <name type="scientific">Adineta steineri</name>
    <dbReference type="NCBI Taxonomy" id="433720"/>
    <lineage>
        <taxon>Eukaryota</taxon>
        <taxon>Metazoa</taxon>
        <taxon>Spiralia</taxon>
        <taxon>Gnathifera</taxon>
        <taxon>Rotifera</taxon>
        <taxon>Eurotatoria</taxon>
        <taxon>Bdelloidea</taxon>
        <taxon>Adinetida</taxon>
        <taxon>Adinetidae</taxon>
        <taxon>Adineta</taxon>
    </lineage>
</organism>
<dbReference type="Pfam" id="PF23598">
    <property type="entry name" value="LRR_14"/>
    <property type="match status" value="2"/>
</dbReference>
<evidence type="ECO:0000259" key="4">
    <source>
        <dbReference type="Pfam" id="PF23598"/>
    </source>
</evidence>
<dbReference type="InterPro" id="IPR055414">
    <property type="entry name" value="LRR_R13L4/SHOC2-like"/>
</dbReference>
<dbReference type="SUPFAM" id="SSF52058">
    <property type="entry name" value="L domain-like"/>
    <property type="match status" value="2"/>
</dbReference>
<sequence>MKLQITFIILACMIQIKCHAMGSYNEIGTILRNLFQEYSTADCTKYANDEEVYKSFAFELDFNSSKRKSSKTYAEKNSNENIIVLNINKQEYVPPSVFCLTELQELHIQRTKFRTFDLGLPIAIERLASTLINLTISDTPISYLPEQIGRLKRLQELKLLNTSLTTLPNSIGKLSSLVHLNLRGNKLISLPSTIINTHSLQTLILNNNADLRSIETLSGHSNLKVLQVDNCQIERIPLNLSKLTDLKMSNNSLTDLSNIHTLGDKTNILVCFLQSQCIIARILTEVQPDARFISWIQSPLDCTQYNNGYEILSSFSFVTHLNPISSSSSQTYGLMDSNENVYYLNIANQKFVPLTVFCLKSLRELHIRNTSFYEFQLDDNSIHALPSEIEFLAPSLTRFAVYDTPVAHLPEQIGKLRNLQWLTLSNIGLIDLPNSIGNLSSLKELRLHLNKLTSLPTTLANLRNLVFLSLDNNRQLRSVQSLNDLPTLQSLYTTNCSIERLPSNLPNLQLLYMSGNNLADLVNIRTLGNNSNLPKYFYFSKNRIHSVPPQIGYIRDLYRLDLDHNELTSLPSDLLNVTTLHDLYIRNNRFNITDLQIIAAKFKTTNPNLNLKY</sequence>
<protein>
    <recommendedName>
        <fullName evidence="4">Disease resistance R13L4/SHOC-2-like LRR domain-containing protein</fullName>
    </recommendedName>
</protein>
<evidence type="ECO:0000313" key="6">
    <source>
        <dbReference type="EMBL" id="CAF4140651.1"/>
    </source>
</evidence>
<feature type="signal peptide" evidence="3">
    <location>
        <begin position="1"/>
        <end position="20"/>
    </location>
</feature>
<keyword evidence="3" id="KW-0732">Signal</keyword>
<dbReference type="Gene3D" id="3.80.10.10">
    <property type="entry name" value="Ribonuclease Inhibitor"/>
    <property type="match status" value="3"/>
</dbReference>
<dbReference type="Proteomes" id="UP000663845">
    <property type="component" value="Unassembled WGS sequence"/>
</dbReference>
<evidence type="ECO:0000313" key="7">
    <source>
        <dbReference type="Proteomes" id="UP000663844"/>
    </source>
</evidence>
<proteinExistence type="predicted"/>
<dbReference type="InterPro" id="IPR050216">
    <property type="entry name" value="LRR_domain-containing"/>
</dbReference>
<name>A0A819XGU4_9BILA</name>
<dbReference type="PROSITE" id="PS51450">
    <property type="entry name" value="LRR"/>
    <property type="match status" value="4"/>
</dbReference>
<reference evidence="6" key="1">
    <citation type="submission" date="2021-02" db="EMBL/GenBank/DDBJ databases">
        <authorList>
            <person name="Nowell W R."/>
        </authorList>
    </citation>
    <scope>NUCLEOTIDE SEQUENCE</scope>
</reference>
<accession>A0A819XGU4</accession>
<evidence type="ECO:0000256" key="1">
    <source>
        <dbReference type="ARBA" id="ARBA00022614"/>
    </source>
</evidence>
<dbReference type="PANTHER" id="PTHR48051:SF1">
    <property type="entry name" value="RAS SUPPRESSOR PROTEIN 1"/>
    <property type="match status" value="1"/>
</dbReference>
<dbReference type="PANTHER" id="PTHR48051">
    <property type="match status" value="1"/>
</dbReference>
<dbReference type="AlphaFoldDB" id="A0A819XGU4"/>
<feature type="domain" description="Disease resistance R13L4/SHOC-2-like LRR" evidence="4">
    <location>
        <begin position="134"/>
        <end position="268"/>
    </location>
</feature>
<evidence type="ECO:0000256" key="2">
    <source>
        <dbReference type="ARBA" id="ARBA00022737"/>
    </source>
</evidence>
<feature type="domain" description="Disease resistance R13L4/SHOC-2-like LRR" evidence="4">
    <location>
        <begin position="411"/>
        <end position="494"/>
    </location>
</feature>
<evidence type="ECO:0000313" key="5">
    <source>
        <dbReference type="EMBL" id="CAF1327902.1"/>
    </source>
</evidence>